<sequence length="49" mass="5429">MGNFKFIDGPFEEKYFMGDGGGPDGIGSMCKILLEGANEWKKMGRRSII</sequence>
<dbReference type="Proteomes" id="UP000032024">
    <property type="component" value="Chromosome"/>
</dbReference>
<dbReference type="EMBL" id="CP010525">
    <property type="protein sequence ID" value="AJO24409.1"/>
    <property type="molecule type" value="Genomic_DNA"/>
</dbReference>
<protein>
    <submittedName>
        <fullName evidence="1">Uncharacterized protein</fullName>
    </submittedName>
</protein>
<dbReference type="AlphaFoldDB" id="A0AAN0T9I6"/>
<organism evidence="1 2">
    <name type="scientific">Heyndrickxia coagulans</name>
    <name type="common">Weizmannia coagulans</name>
    <dbReference type="NCBI Taxonomy" id="1398"/>
    <lineage>
        <taxon>Bacteria</taxon>
        <taxon>Bacillati</taxon>
        <taxon>Bacillota</taxon>
        <taxon>Bacilli</taxon>
        <taxon>Bacillales</taxon>
        <taxon>Bacillaceae</taxon>
        <taxon>Heyndrickxia</taxon>
    </lineage>
</organism>
<proteinExistence type="predicted"/>
<gene>
    <name evidence="1" type="ORF">SB48_HM08orf05752</name>
</gene>
<evidence type="ECO:0000313" key="1">
    <source>
        <dbReference type="EMBL" id="AJO24409.1"/>
    </source>
</evidence>
<name>A0AAN0T9I6_HEYCO</name>
<evidence type="ECO:0000313" key="2">
    <source>
        <dbReference type="Proteomes" id="UP000032024"/>
    </source>
</evidence>
<accession>A0AAN0T9I6</accession>
<keyword evidence="2" id="KW-1185">Reference proteome</keyword>
<reference evidence="2" key="1">
    <citation type="submission" date="2015-01" db="EMBL/GenBank/DDBJ databases">
        <title>Comparative genome analysis of Bacillus coagulans HM-08, Clostridium butyricum HM-68, Bacillus subtilis HM-66 and Bacillus paralicheniformis BL-09.</title>
        <authorList>
            <person name="Zhang H."/>
        </authorList>
    </citation>
    <scope>NUCLEOTIDE SEQUENCE [LARGE SCALE GENOMIC DNA]</scope>
    <source>
        <strain evidence="2">HM-08</strain>
    </source>
</reference>